<evidence type="ECO:0000313" key="5">
    <source>
        <dbReference type="Proteomes" id="UP000184782"/>
    </source>
</evidence>
<keyword evidence="2" id="KW-0413">Isomerase</keyword>
<dbReference type="PANTHER" id="PTHR13774:SF17">
    <property type="entry name" value="PHENAZINE BIOSYNTHESIS-LIKE DOMAIN-CONTAINING PROTEIN"/>
    <property type="match status" value="1"/>
</dbReference>
<evidence type="ECO:0000313" key="4">
    <source>
        <dbReference type="EMBL" id="SIN83279.1"/>
    </source>
</evidence>
<accession>A0A1N6EJQ3</accession>
<evidence type="ECO:0000256" key="3">
    <source>
        <dbReference type="PIRSR" id="PIRSR016184-1"/>
    </source>
</evidence>
<dbReference type="PIRSF" id="PIRSF016184">
    <property type="entry name" value="PhzC_PhzF"/>
    <property type="match status" value="1"/>
</dbReference>
<sequence>MKLKIYQVDAFTDEVFKGNPAAVCPLEEWLPEETLQKIAAENNLAETAFYVPKEDGFEIRWFTPTVEVALCGHATLASAYVLHHLEGFKGNLINFQTVYSGKLSVEIKEDQFLLNFPADHYSETEITEDLLNATNKTPKAAFKGKTDFMLVFDNEKDIISILPNLEVISKLDARGLIVTAKGTNSDFVSRFFAPGVGINEDPVCGSAHTTLTPYWAKTLDKTELTAFQSSSRSGKLNCRLLNDRVELGGNAVLYMEGFISI</sequence>
<dbReference type="Gene3D" id="3.10.310.10">
    <property type="entry name" value="Diaminopimelate Epimerase, Chain A, domain 1"/>
    <property type="match status" value="2"/>
</dbReference>
<dbReference type="GO" id="GO:0005737">
    <property type="term" value="C:cytoplasm"/>
    <property type="evidence" value="ECO:0007669"/>
    <property type="project" value="TreeGrafter"/>
</dbReference>
<dbReference type="NCBIfam" id="TIGR00654">
    <property type="entry name" value="PhzF_family"/>
    <property type="match status" value="1"/>
</dbReference>
<reference evidence="5" key="1">
    <citation type="submission" date="2016-12" db="EMBL/GenBank/DDBJ databases">
        <authorList>
            <person name="Varghese N."/>
            <person name="Submissions S."/>
        </authorList>
    </citation>
    <scope>NUCLEOTIDE SEQUENCE [LARGE SCALE GENOMIC DNA]</scope>
    <source>
        <strain evidence="5">DSM 16779</strain>
    </source>
</reference>
<feature type="active site" evidence="3">
    <location>
        <position position="46"/>
    </location>
</feature>
<dbReference type="Proteomes" id="UP000184782">
    <property type="component" value="Unassembled WGS sequence"/>
</dbReference>
<evidence type="ECO:0000256" key="2">
    <source>
        <dbReference type="ARBA" id="ARBA00023235"/>
    </source>
</evidence>
<dbReference type="RefSeq" id="WP_074228361.1">
    <property type="nucleotide sequence ID" value="NZ_FSRQ01000001.1"/>
</dbReference>
<organism evidence="4 5">
    <name type="scientific">Chryseobacterium scophthalmum</name>
    <dbReference type="NCBI Taxonomy" id="59733"/>
    <lineage>
        <taxon>Bacteria</taxon>
        <taxon>Pseudomonadati</taxon>
        <taxon>Bacteroidota</taxon>
        <taxon>Flavobacteriia</taxon>
        <taxon>Flavobacteriales</taxon>
        <taxon>Weeksellaceae</taxon>
        <taxon>Chryseobacterium group</taxon>
        <taxon>Chryseobacterium</taxon>
    </lineage>
</organism>
<dbReference type="STRING" id="59733.SAMN05421769_0447"/>
<gene>
    <name evidence="4" type="ORF">SAMN05421769_0447</name>
</gene>
<evidence type="ECO:0000256" key="1">
    <source>
        <dbReference type="ARBA" id="ARBA00008270"/>
    </source>
</evidence>
<proteinExistence type="inferred from homology"/>
<dbReference type="EMBL" id="FSRQ01000001">
    <property type="protein sequence ID" value="SIN83279.1"/>
    <property type="molecule type" value="Genomic_DNA"/>
</dbReference>
<comment type="similarity">
    <text evidence="1">Belongs to the PhzF family.</text>
</comment>
<name>A0A1N6EJQ3_9FLAO</name>
<dbReference type="PANTHER" id="PTHR13774">
    <property type="entry name" value="PHENAZINE BIOSYNTHESIS PROTEIN"/>
    <property type="match status" value="1"/>
</dbReference>
<dbReference type="SUPFAM" id="SSF54506">
    <property type="entry name" value="Diaminopimelate epimerase-like"/>
    <property type="match status" value="1"/>
</dbReference>
<dbReference type="OrthoDB" id="9788221at2"/>
<dbReference type="AlphaFoldDB" id="A0A1N6EJQ3"/>
<dbReference type="InterPro" id="IPR003719">
    <property type="entry name" value="Phenazine_PhzF-like"/>
</dbReference>
<dbReference type="Pfam" id="PF02567">
    <property type="entry name" value="PhzC-PhzF"/>
    <property type="match status" value="1"/>
</dbReference>
<protein>
    <submittedName>
        <fullName evidence="4">Phenazine biosynthesis protein PhzF family</fullName>
    </submittedName>
</protein>
<keyword evidence="5" id="KW-1185">Reference proteome</keyword>
<dbReference type="GO" id="GO:0016853">
    <property type="term" value="F:isomerase activity"/>
    <property type="evidence" value="ECO:0007669"/>
    <property type="project" value="UniProtKB-KW"/>
</dbReference>